<keyword evidence="1" id="KW-1133">Transmembrane helix</keyword>
<feature type="domain" description="HAMP" evidence="3">
    <location>
        <begin position="354"/>
        <end position="408"/>
    </location>
</feature>
<keyword evidence="1" id="KW-0812">Transmembrane</keyword>
<dbReference type="PROSITE" id="PS50885">
    <property type="entry name" value="HAMP"/>
    <property type="match status" value="1"/>
</dbReference>
<keyword evidence="5" id="KW-1185">Reference proteome</keyword>
<keyword evidence="1" id="KW-0472">Membrane</keyword>
<dbReference type="PANTHER" id="PTHR43081">
    <property type="entry name" value="ADENYLATE CYCLASE, TERMINAL-DIFFERENTIATION SPECIFIC-RELATED"/>
    <property type="match status" value="1"/>
</dbReference>
<gene>
    <name evidence="4" type="ORF">V6575_07815</name>
</gene>
<feature type="transmembrane region" description="Helical" evidence="1">
    <location>
        <begin position="333"/>
        <end position="353"/>
    </location>
</feature>
<evidence type="ECO:0000259" key="3">
    <source>
        <dbReference type="PROSITE" id="PS50885"/>
    </source>
</evidence>
<dbReference type="SMART" id="SM00044">
    <property type="entry name" value="CYCc"/>
    <property type="match status" value="1"/>
</dbReference>
<dbReference type="Proteomes" id="UP001385499">
    <property type="component" value="Unassembled WGS sequence"/>
</dbReference>
<dbReference type="Gene3D" id="6.10.340.10">
    <property type="match status" value="1"/>
</dbReference>
<dbReference type="Pfam" id="PF00211">
    <property type="entry name" value="Guanylate_cyc"/>
    <property type="match status" value="1"/>
</dbReference>
<organism evidence="4 5">
    <name type="scientific">Roseibium algae</name>
    <dbReference type="NCBI Taxonomy" id="3123038"/>
    <lineage>
        <taxon>Bacteria</taxon>
        <taxon>Pseudomonadati</taxon>
        <taxon>Pseudomonadota</taxon>
        <taxon>Alphaproteobacteria</taxon>
        <taxon>Hyphomicrobiales</taxon>
        <taxon>Stappiaceae</taxon>
        <taxon>Roseibium</taxon>
    </lineage>
</organism>
<proteinExistence type="predicted"/>
<evidence type="ECO:0000259" key="2">
    <source>
        <dbReference type="PROSITE" id="PS50125"/>
    </source>
</evidence>
<dbReference type="SMART" id="SM00304">
    <property type="entry name" value="HAMP"/>
    <property type="match status" value="1"/>
</dbReference>
<dbReference type="RefSeq" id="WP_340273694.1">
    <property type="nucleotide sequence ID" value="NZ_JBAKIA010000004.1"/>
</dbReference>
<comment type="caution">
    <text evidence="4">The sequence shown here is derived from an EMBL/GenBank/DDBJ whole genome shotgun (WGS) entry which is preliminary data.</text>
</comment>
<dbReference type="InterPro" id="IPR050697">
    <property type="entry name" value="Adenylyl/Guanylyl_Cyclase_3/4"/>
</dbReference>
<sequence length="635" mass="68419">MAGEKQKHMDVVSKIKGKKRRGRLNMPLTRIISFGFGGFVAIALALVLYLSVLANFKNTFSLLNDKAILITQSMDRQLRDHFQSVEQAVIDLKPFFDDGTMGFDNIDETLNKLSVAISTNNRINVVVLTDLKGDSFGVYKAQNGKLWPFKRQIPVGGEKTYTLPKLTADSGPTWGALVHSDIGQYSNVSVPLVRDGKMFGSLTAASSIKGLGEVIRSLDEGEDTTTFIIASGDQVIVHSDMDVFQTGNVAEKKLPVAISELGDPVLAGLGSGVRLETFQKAAKLGIEVSDVNTPRDNFIVMRSVIPGYSDKPWVIGQYFRGVTISREVHRLRGSAVVGLGALIVAVLIAIWIGRRVASPLKKLAIQSEHVGKLSLDEVVPLPRSRVQELDQVALAFNSMVEGLKAMNIYVPRSLFSKLMRLGGQEAAGAREAELTILFTDIVGFTALSEHMSATETASYLNEHFSILVEAVENEGGTVDKFIGDGMLAFWGAPDARADHAAAAVRTARSIASALVLCNDKAEAQGHSRVRLRMGIHTGTAVVGNVGALDRWNYTVVGDTVNVTDRLQALGREVGANDEVVILASADTASQLPGEQGEERVGEFVLRGRSTKLDVWKLDPFATTGDAVAAVSTTAA</sequence>
<evidence type="ECO:0000256" key="1">
    <source>
        <dbReference type="SAM" id="Phobius"/>
    </source>
</evidence>
<evidence type="ECO:0000313" key="4">
    <source>
        <dbReference type="EMBL" id="MEJ8473991.1"/>
    </source>
</evidence>
<dbReference type="EMBL" id="JBAKIA010000004">
    <property type="protein sequence ID" value="MEJ8473991.1"/>
    <property type="molecule type" value="Genomic_DNA"/>
</dbReference>
<feature type="domain" description="Guanylate cyclase" evidence="2">
    <location>
        <begin position="435"/>
        <end position="567"/>
    </location>
</feature>
<name>A0ABU8TIK0_9HYPH</name>
<reference evidence="4 5" key="1">
    <citation type="submission" date="2024-02" db="EMBL/GenBank/DDBJ databases">
        <title>Roseibium algae sp. nov., isolated from marine alga (Grateloupia sp.), showing potential in myo-inositol conversion.</title>
        <authorList>
            <person name="Wang Y."/>
        </authorList>
    </citation>
    <scope>NUCLEOTIDE SEQUENCE [LARGE SCALE GENOMIC DNA]</scope>
    <source>
        <strain evidence="4 5">H3510</strain>
    </source>
</reference>
<dbReference type="SUPFAM" id="SSF55073">
    <property type="entry name" value="Nucleotide cyclase"/>
    <property type="match status" value="1"/>
</dbReference>
<accession>A0ABU8TIK0</accession>
<dbReference type="CDD" id="cd06225">
    <property type="entry name" value="HAMP"/>
    <property type="match status" value="1"/>
</dbReference>
<evidence type="ECO:0000313" key="5">
    <source>
        <dbReference type="Proteomes" id="UP001385499"/>
    </source>
</evidence>
<dbReference type="InterPro" id="IPR029787">
    <property type="entry name" value="Nucleotide_cyclase"/>
</dbReference>
<dbReference type="Pfam" id="PF00672">
    <property type="entry name" value="HAMP"/>
    <property type="match status" value="1"/>
</dbReference>
<dbReference type="PROSITE" id="PS50125">
    <property type="entry name" value="GUANYLATE_CYCLASE_2"/>
    <property type="match status" value="1"/>
</dbReference>
<protein>
    <submittedName>
        <fullName evidence="4">Adenylate/guanylate cyclase domain-containing protein</fullName>
    </submittedName>
</protein>
<dbReference type="Gene3D" id="3.30.70.1230">
    <property type="entry name" value="Nucleotide cyclase"/>
    <property type="match status" value="1"/>
</dbReference>
<feature type="transmembrane region" description="Helical" evidence="1">
    <location>
        <begin position="28"/>
        <end position="52"/>
    </location>
</feature>
<dbReference type="InterPro" id="IPR003660">
    <property type="entry name" value="HAMP_dom"/>
</dbReference>
<dbReference type="CDD" id="cd07302">
    <property type="entry name" value="CHD"/>
    <property type="match status" value="1"/>
</dbReference>
<dbReference type="PANTHER" id="PTHR43081:SF1">
    <property type="entry name" value="ADENYLATE CYCLASE, TERMINAL-DIFFERENTIATION SPECIFIC"/>
    <property type="match status" value="1"/>
</dbReference>
<dbReference type="InterPro" id="IPR001054">
    <property type="entry name" value="A/G_cyclase"/>
</dbReference>